<dbReference type="Gene3D" id="3.50.4.10">
    <property type="entry name" value="Hepatocyte Growth Factor"/>
    <property type="match status" value="1"/>
</dbReference>
<feature type="domain" description="Chitin-binding type-1" evidence="3">
    <location>
        <begin position="115"/>
        <end position="149"/>
    </location>
</feature>
<dbReference type="Gene3D" id="3.30.60.10">
    <property type="entry name" value="Endochitinase-like"/>
    <property type="match status" value="1"/>
</dbReference>
<evidence type="ECO:0000256" key="2">
    <source>
        <dbReference type="PROSITE-ProRule" id="PRU00261"/>
    </source>
</evidence>
<reference evidence="4 5" key="1">
    <citation type="journal article" date="2018" name="Genome Biol. Evol.">
        <title>Multiple Roots of Fruiting Body Formation in Amoebozoa.</title>
        <authorList>
            <person name="Hillmann F."/>
            <person name="Forbes G."/>
            <person name="Novohradska S."/>
            <person name="Ferling I."/>
            <person name="Riege K."/>
            <person name="Groth M."/>
            <person name="Westermann M."/>
            <person name="Marz M."/>
            <person name="Spaller T."/>
            <person name="Winckler T."/>
            <person name="Schaap P."/>
            <person name="Glockner G."/>
        </authorList>
    </citation>
    <scope>NUCLEOTIDE SEQUENCE [LARGE SCALE GENOMIC DNA]</scope>
    <source>
        <strain evidence="4 5">Jena</strain>
    </source>
</reference>
<protein>
    <recommendedName>
        <fullName evidence="3">Chitin-binding type-1 domain-containing protein</fullName>
    </recommendedName>
</protein>
<dbReference type="PROSITE" id="PS00026">
    <property type="entry name" value="CHIT_BIND_I_1"/>
    <property type="match status" value="1"/>
</dbReference>
<dbReference type="CDD" id="cd00035">
    <property type="entry name" value="ChtBD1"/>
    <property type="match status" value="1"/>
</dbReference>
<gene>
    <name evidence="4" type="ORF">PROFUN_02447</name>
</gene>
<sequence>MPGIQCSTRGGLRLQTPIHGSICTVYTPFRRSSDFWFGEETFQLLSVTRSIVCNAFLTASFTLRYRATRLSGDSSKVISTAAVCQGGPSFSHTTTMAIKVFLLVALISCVALVAAQNCGCAGGLCCSQWGYCGTGNDYCGNGCRENCGGNNNNNNNNNGNRNGPYGAIEMVDRPGQDLGDAGTAGNAEDCQAQCFRRGDCRSWAFDTCGNRCWLKGGVPGTTNAGCRASGAINRGNDNNNNGGVTQDQLRAVMENGLPYDYINDLNDVLNKYGLNTPLRRAGFLAQVRHETAGLTTFYQPLDGGAGAIHMLPANFRIACEDEPEIRDAFVRSFGSCRGGSDLDAGRLLANPRLAFLTGAWWMAQGGAKILGGPCGDLRPVLDQGLGGQNPLSGYYLVSRCIFGGNFDAGLAQRVRYYDLARRVFGA</sequence>
<dbReference type="SUPFAM" id="SSF57016">
    <property type="entry name" value="Plant lectins/antimicrobial peptides"/>
    <property type="match status" value="1"/>
</dbReference>
<organism evidence="4 5">
    <name type="scientific">Planoprotostelium fungivorum</name>
    <dbReference type="NCBI Taxonomy" id="1890364"/>
    <lineage>
        <taxon>Eukaryota</taxon>
        <taxon>Amoebozoa</taxon>
        <taxon>Evosea</taxon>
        <taxon>Variosea</taxon>
        <taxon>Cavosteliida</taxon>
        <taxon>Cavosteliaceae</taxon>
        <taxon>Planoprotostelium</taxon>
    </lineage>
</organism>
<comment type="caution">
    <text evidence="2">Lacks conserved residue(s) required for the propagation of feature annotation.</text>
</comment>
<feature type="disulfide bond" evidence="2">
    <location>
        <begin position="125"/>
        <end position="139"/>
    </location>
</feature>
<name>A0A2P6NUU8_9EUKA</name>
<accession>A0A2P6NUU8</accession>
<comment type="caution">
    <text evidence="4">The sequence shown here is derived from an EMBL/GenBank/DDBJ whole genome shotgun (WGS) entry which is preliminary data.</text>
</comment>
<evidence type="ECO:0000259" key="3">
    <source>
        <dbReference type="PROSITE" id="PS50941"/>
    </source>
</evidence>
<keyword evidence="5" id="KW-1185">Reference proteome</keyword>
<dbReference type="InterPro" id="IPR003609">
    <property type="entry name" value="Pan_app"/>
</dbReference>
<dbReference type="PROSITE" id="PS50941">
    <property type="entry name" value="CHIT_BIND_I_2"/>
    <property type="match status" value="1"/>
</dbReference>
<dbReference type="GO" id="GO:0008061">
    <property type="term" value="F:chitin binding"/>
    <property type="evidence" value="ECO:0007669"/>
    <property type="project" value="UniProtKB-UniRule"/>
</dbReference>
<dbReference type="AlphaFoldDB" id="A0A2P6NUU8"/>
<evidence type="ECO:0000313" key="5">
    <source>
        <dbReference type="Proteomes" id="UP000241769"/>
    </source>
</evidence>
<dbReference type="SUPFAM" id="SSF53955">
    <property type="entry name" value="Lysozyme-like"/>
    <property type="match status" value="1"/>
</dbReference>
<dbReference type="InParanoid" id="A0A2P6NUU8"/>
<dbReference type="InterPro" id="IPR018371">
    <property type="entry name" value="Chitin-binding_1_CS"/>
</dbReference>
<dbReference type="Proteomes" id="UP000241769">
    <property type="component" value="Unassembled WGS sequence"/>
</dbReference>
<keyword evidence="1 2" id="KW-0147">Chitin-binding</keyword>
<dbReference type="InterPro" id="IPR023346">
    <property type="entry name" value="Lysozyme-like_dom_sf"/>
</dbReference>
<dbReference type="EMBL" id="MDYQ01000018">
    <property type="protein sequence ID" value="PRP87747.1"/>
    <property type="molecule type" value="Genomic_DNA"/>
</dbReference>
<proteinExistence type="predicted"/>
<evidence type="ECO:0000313" key="4">
    <source>
        <dbReference type="EMBL" id="PRP87747.1"/>
    </source>
</evidence>
<feature type="disulfide bond" evidence="2">
    <location>
        <begin position="120"/>
        <end position="132"/>
    </location>
</feature>
<feature type="disulfide bond" evidence="2">
    <location>
        <begin position="143"/>
        <end position="147"/>
    </location>
</feature>
<evidence type="ECO:0000256" key="1">
    <source>
        <dbReference type="ARBA" id="ARBA00022669"/>
    </source>
</evidence>
<dbReference type="PRINTS" id="PR00451">
    <property type="entry name" value="CHITINBINDNG"/>
</dbReference>
<dbReference type="Pfam" id="PF00187">
    <property type="entry name" value="Chitin_bind_1"/>
    <property type="match status" value="1"/>
</dbReference>
<dbReference type="InterPro" id="IPR001002">
    <property type="entry name" value="Chitin-bd_1"/>
</dbReference>
<dbReference type="SMART" id="SM00270">
    <property type="entry name" value="ChtBD1"/>
    <property type="match status" value="1"/>
</dbReference>
<dbReference type="Pfam" id="PF14295">
    <property type="entry name" value="PAN_4"/>
    <property type="match status" value="1"/>
</dbReference>
<dbReference type="InterPro" id="IPR036861">
    <property type="entry name" value="Endochitinase-like_sf"/>
</dbReference>
<keyword evidence="2" id="KW-1015">Disulfide bond</keyword>
<dbReference type="OrthoDB" id="5594934at2759"/>